<dbReference type="Gene3D" id="2.70.20.10">
    <property type="entry name" value="Topoisomerase I, domain 3"/>
    <property type="match status" value="1"/>
</dbReference>
<dbReference type="Gene3D" id="1.10.460.10">
    <property type="entry name" value="Topoisomerase I, domain 2"/>
    <property type="match status" value="1"/>
</dbReference>
<keyword evidence="7" id="KW-0238">DNA-binding</keyword>
<dbReference type="InterPro" id="IPR003601">
    <property type="entry name" value="Topo_IA_2"/>
</dbReference>
<dbReference type="PANTHER" id="PTHR11390:SF21">
    <property type="entry name" value="DNA TOPOISOMERASE 3-ALPHA"/>
    <property type="match status" value="1"/>
</dbReference>
<dbReference type="GO" id="GO:0003677">
    <property type="term" value="F:DNA binding"/>
    <property type="evidence" value="ECO:0007669"/>
    <property type="project" value="UniProtKB-KW"/>
</dbReference>
<dbReference type="SUPFAM" id="SSF56712">
    <property type="entry name" value="Prokaryotic type I DNA topoisomerase"/>
    <property type="match status" value="1"/>
</dbReference>
<keyword evidence="5" id="KW-0460">Magnesium</keyword>
<dbReference type="GO" id="GO:0046872">
    <property type="term" value="F:metal ion binding"/>
    <property type="evidence" value="ECO:0007669"/>
    <property type="project" value="UniProtKB-KW"/>
</dbReference>
<evidence type="ECO:0000256" key="2">
    <source>
        <dbReference type="ARBA" id="ARBA00009446"/>
    </source>
</evidence>
<dbReference type="Gene3D" id="3.40.50.140">
    <property type="match status" value="1"/>
</dbReference>
<dbReference type="EC" id="5.6.2.1" evidence="3"/>
<feature type="domain" description="Topo IA-type catalytic" evidence="13">
    <location>
        <begin position="161"/>
        <end position="599"/>
    </location>
</feature>
<dbReference type="InterPro" id="IPR013497">
    <property type="entry name" value="Topo_IA_cen"/>
</dbReference>
<dbReference type="CDD" id="cd00186">
    <property type="entry name" value="TOP1Ac"/>
    <property type="match status" value="1"/>
</dbReference>
<keyword evidence="4" id="KW-0479">Metal-binding</keyword>
<dbReference type="AlphaFoldDB" id="A0A845EZS9"/>
<proteinExistence type="inferred from homology"/>
<evidence type="ECO:0000256" key="7">
    <source>
        <dbReference type="ARBA" id="ARBA00023125"/>
    </source>
</evidence>
<evidence type="ECO:0000259" key="13">
    <source>
        <dbReference type="PROSITE" id="PS52039"/>
    </source>
</evidence>
<dbReference type="Gene3D" id="1.10.290.10">
    <property type="entry name" value="Topoisomerase I, domain 4"/>
    <property type="match status" value="1"/>
</dbReference>
<dbReference type="InterPro" id="IPR003602">
    <property type="entry name" value="Topo_IA_DNA-bd_dom"/>
</dbReference>
<dbReference type="InterPro" id="IPR000380">
    <property type="entry name" value="Topo_IA"/>
</dbReference>
<evidence type="ECO:0000313" key="15">
    <source>
        <dbReference type="Proteomes" id="UP000447833"/>
    </source>
</evidence>
<keyword evidence="6" id="KW-0799">Topoisomerase</keyword>
<dbReference type="InterPro" id="IPR013826">
    <property type="entry name" value="Topo_IA_cen_sub3"/>
</dbReference>
<dbReference type="PANTHER" id="PTHR11390">
    <property type="entry name" value="PROKARYOTIC DNA TOPOISOMERASE"/>
    <property type="match status" value="1"/>
</dbReference>
<dbReference type="CDD" id="cd03362">
    <property type="entry name" value="TOPRIM_TopoIA_TopoIII"/>
    <property type="match status" value="1"/>
</dbReference>
<dbReference type="SMART" id="SM00436">
    <property type="entry name" value="TOP1Bc"/>
    <property type="match status" value="1"/>
</dbReference>
<dbReference type="InterPro" id="IPR006171">
    <property type="entry name" value="TOPRIM_dom"/>
</dbReference>
<dbReference type="Pfam" id="PF13342">
    <property type="entry name" value="Toprim_Crpt"/>
    <property type="match status" value="1"/>
</dbReference>
<comment type="caution">
    <text evidence="14">The sequence shown here is derived from an EMBL/GenBank/DDBJ whole genome shotgun (WGS) entry which is preliminary data.</text>
</comment>
<dbReference type="Proteomes" id="UP000447833">
    <property type="component" value="Unassembled WGS sequence"/>
</dbReference>
<dbReference type="NCBIfam" id="NF005829">
    <property type="entry name" value="PRK07726.1"/>
    <property type="match status" value="1"/>
</dbReference>
<dbReference type="InterPro" id="IPR025589">
    <property type="entry name" value="Toprim_C_rpt"/>
</dbReference>
<evidence type="ECO:0000256" key="1">
    <source>
        <dbReference type="ARBA" id="ARBA00000213"/>
    </source>
</evidence>
<comment type="catalytic activity">
    <reaction evidence="1">
        <text>ATP-independent breakage of single-stranded DNA, followed by passage and rejoining.</text>
        <dbReference type="EC" id="5.6.2.1"/>
    </reaction>
</comment>
<evidence type="ECO:0000256" key="10">
    <source>
        <dbReference type="ARBA" id="ARBA00031985"/>
    </source>
</evidence>
<evidence type="ECO:0000256" key="12">
    <source>
        <dbReference type="ARBA" id="ARBA00032877"/>
    </source>
</evidence>
<dbReference type="GO" id="GO:0006310">
    <property type="term" value="P:DNA recombination"/>
    <property type="evidence" value="ECO:0007669"/>
    <property type="project" value="TreeGrafter"/>
</dbReference>
<sequence length="716" mass="80759">MLRLAVCIIAEKPDQGTRLAAPYPTEKKQGYLYIKPNPDFPDGAYMTWAVGHLCELVSPETYESSWKKWSLQTLPMIPNQFQYQVTKGKWKQFKVIKELVNKKDVGTIIHAGDAGREGELIVRTILNQARCKKPMKRLWISSLTERAVREGFQSLLEEEETRNLYYEAYARSCADWVVGINASRVYTLLFKQKGVQDVFSAGRVQTPTLALVVQREKEIADFKSEPFWEVKGTFDYNGKIVVGKWIKDDQTRLQSPEMAQAVAQFCNQKDCIASEVKKERKQYKPPFLYQLSSLQSTANKRYKFSPKKTLDIAQKLYTKGNISYPRSDSSFVTKDEAAEFPSILSKLQKQSAYQDYFPLKRESILTDKRFVNASKVSDHYAIIPTEQVPNLDKLSGDEAKIYDLIARSLLAAHEEASIVDYTTLYTLVDQRALFQSKGQVRVQEGWQRIIPSTQKDEELPAIEQNEQGKVLSEEVTEGKTQPPKRFTEGQLITMMKTAGKHLDDESLEKILKDTEGLGTEATRAGIITMLKDRKYIEVVKNQVFATDKGILLIDSIGDAVLSSPEMTAKWEQRLKQIGSGEASPQTFMESVKKLAAKLTSDAIESSASWDLKDIKIEAQPSKKSLGKKIGICPLCGSDVLDKGKLFGCSSYSKTNCSFTISKRILGKPISQTNAKKILTDGKSNVIKGLKSKKGTFDAALVWSAEEKKLTFEFEKK</sequence>
<keyword evidence="8 14" id="KW-0413">Isomerase</keyword>
<dbReference type="GO" id="GO:0006265">
    <property type="term" value="P:DNA topological change"/>
    <property type="evidence" value="ECO:0007669"/>
    <property type="project" value="InterPro"/>
</dbReference>
<dbReference type="GO" id="GO:0003917">
    <property type="term" value="F:DNA topoisomerase type I (single strand cut, ATP-independent) activity"/>
    <property type="evidence" value="ECO:0007669"/>
    <property type="project" value="UniProtKB-EC"/>
</dbReference>
<dbReference type="SMART" id="SM00493">
    <property type="entry name" value="TOPRIM"/>
    <property type="match status" value="1"/>
</dbReference>
<evidence type="ECO:0000256" key="11">
    <source>
        <dbReference type="ARBA" id="ARBA00032235"/>
    </source>
</evidence>
<dbReference type="PROSITE" id="PS00396">
    <property type="entry name" value="TOPO_IA_1"/>
    <property type="match status" value="1"/>
</dbReference>
<dbReference type="InterPro" id="IPR005738">
    <property type="entry name" value="TopoIII"/>
</dbReference>
<evidence type="ECO:0000313" key="14">
    <source>
        <dbReference type="EMBL" id="MYL64004.1"/>
    </source>
</evidence>
<dbReference type="InterPro" id="IPR034144">
    <property type="entry name" value="TOPRIM_TopoIII"/>
</dbReference>
<comment type="similarity">
    <text evidence="2">Belongs to the type IA topoisomerase family.</text>
</comment>
<dbReference type="PROSITE" id="PS52039">
    <property type="entry name" value="TOPO_IA_2"/>
    <property type="match status" value="1"/>
</dbReference>
<evidence type="ECO:0000256" key="8">
    <source>
        <dbReference type="ARBA" id="ARBA00023235"/>
    </source>
</evidence>
<dbReference type="SMART" id="SM00437">
    <property type="entry name" value="TOP1Ac"/>
    <property type="match status" value="1"/>
</dbReference>
<dbReference type="InterPro" id="IPR023406">
    <property type="entry name" value="Topo_IA_AS"/>
</dbReference>
<evidence type="ECO:0000256" key="3">
    <source>
        <dbReference type="ARBA" id="ARBA00012891"/>
    </source>
</evidence>
<accession>A0A845EZS9</accession>
<dbReference type="InterPro" id="IPR023405">
    <property type="entry name" value="Topo_IA_core_domain"/>
</dbReference>
<protein>
    <recommendedName>
        <fullName evidence="3">DNA topoisomerase</fullName>
        <ecNumber evidence="3">5.6.2.1</ecNumber>
    </recommendedName>
    <alternativeName>
        <fullName evidence="12">Omega-protein</fullName>
    </alternativeName>
    <alternativeName>
        <fullName evidence="11">Relaxing enzyme</fullName>
    </alternativeName>
    <alternativeName>
        <fullName evidence="9">Swivelase</fullName>
    </alternativeName>
    <alternativeName>
        <fullName evidence="10">Untwisting enzyme</fullName>
    </alternativeName>
</protein>
<evidence type="ECO:0000256" key="9">
    <source>
        <dbReference type="ARBA" id="ARBA00030003"/>
    </source>
</evidence>
<reference evidence="14 15" key="1">
    <citation type="submission" date="2019-11" db="EMBL/GenBank/DDBJ databases">
        <title>Genome sequences of 17 halophilic strains isolated from different environments.</title>
        <authorList>
            <person name="Furrow R.E."/>
        </authorList>
    </citation>
    <scope>NUCLEOTIDE SEQUENCE [LARGE SCALE GENOMIC DNA]</scope>
    <source>
        <strain evidence="14 15">22506_14_FS</strain>
    </source>
</reference>
<dbReference type="PRINTS" id="PR00417">
    <property type="entry name" value="PRTPISMRASEI"/>
</dbReference>
<dbReference type="Pfam" id="PF01131">
    <property type="entry name" value="Topoisom_bac"/>
    <property type="match status" value="1"/>
</dbReference>
<dbReference type="InterPro" id="IPR013825">
    <property type="entry name" value="Topo_IA_cen_sub2"/>
</dbReference>
<dbReference type="GO" id="GO:0006281">
    <property type="term" value="P:DNA repair"/>
    <property type="evidence" value="ECO:0007669"/>
    <property type="project" value="TreeGrafter"/>
</dbReference>
<dbReference type="EMBL" id="WMEY01000003">
    <property type="protein sequence ID" value="MYL64004.1"/>
    <property type="molecule type" value="Genomic_DNA"/>
</dbReference>
<dbReference type="Pfam" id="PF01751">
    <property type="entry name" value="Toprim"/>
    <property type="match status" value="1"/>
</dbReference>
<organism evidence="14 15">
    <name type="scientific">Guptibacillus hwajinpoensis</name>
    <dbReference type="NCBI Taxonomy" id="208199"/>
    <lineage>
        <taxon>Bacteria</taxon>
        <taxon>Bacillati</taxon>
        <taxon>Bacillota</taxon>
        <taxon>Bacilli</taxon>
        <taxon>Bacillales</taxon>
        <taxon>Guptibacillaceae</taxon>
        <taxon>Guptibacillus</taxon>
    </lineage>
</organism>
<gene>
    <name evidence="14" type="primary">topB</name>
    <name evidence="14" type="ORF">GLW07_11650</name>
</gene>
<evidence type="ECO:0000256" key="5">
    <source>
        <dbReference type="ARBA" id="ARBA00022842"/>
    </source>
</evidence>
<dbReference type="GO" id="GO:0043597">
    <property type="term" value="C:cytoplasmic replication fork"/>
    <property type="evidence" value="ECO:0007669"/>
    <property type="project" value="TreeGrafter"/>
</dbReference>
<evidence type="ECO:0000256" key="4">
    <source>
        <dbReference type="ARBA" id="ARBA00022723"/>
    </source>
</evidence>
<dbReference type="NCBIfam" id="TIGR01056">
    <property type="entry name" value="topB"/>
    <property type="match status" value="1"/>
</dbReference>
<dbReference type="InterPro" id="IPR013824">
    <property type="entry name" value="Topo_IA_cen_sub1"/>
</dbReference>
<name>A0A845EZS9_9BACL</name>
<evidence type="ECO:0000256" key="6">
    <source>
        <dbReference type="ARBA" id="ARBA00023029"/>
    </source>
</evidence>